<dbReference type="Pfam" id="PF02872">
    <property type="entry name" value="5_nucleotid_C"/>
    <property type="match status" value="1"/>
</dbReference>
<dbReference type="InterPro" id="IPR006179">
    <property type="entry name" value="5_nucleotidase/apyrase"/>
</dbReference>
<dbReference type="Gene3D" id="3.90.780.10">
    <property type="entry name" value="5'-Nucleotidase, C-terminal domain"/>
    <property type="match status" value="1"/>
</dbReference>
<keyword evidence="1" id="KW-0732">Signal</keyword>
<name>A0A432W4B3_9GAMM</name>
<keyword evidence="2" id="KW-0378">Hydrolase</keyword>
<keyword evidence="3" id="KW-1133">Transmembrane helix</keyword>
<dbReference type="PANTHER" id="PTHR11575:SF24">
    <property type="entry name" value="5'-NUCLEOTIDASE"/>
    <property type="match status" value="1"/>
</dbReference>
<dbReference type="InterPro" id="IPR036907">
    <property type="entry name" value="5'-Nucleotdase_C_sf"/>
</dbReference>
<proteinExistence type="inferred from homology"/>
<dbReference type="GO" id="GO:0030288">
    <property type="term" value="C:outer membrane-bounded periplasmic space"/>
    <property type="evidence" value="ECO:0007669"/>
    <property type="project" value="TreeGrafter"/>
</dbReference>
<keyword evidence="7" id="KW-1185">Reference proteome</keyword>
<feature type="domain" description="5'-Nucleotidase C-terminal" evidence="5">
    <location>
        <begin position="428"/>
        <end position="593"/>
    </location>
</feature>
<sequence length="648" mass="72082">MVISVIILCLKNDRLMTRGCRKFDILLCQANHQLYRKREGIFMKFLLFISVAAYLILTTANAEQRFWVEVMDPAHDPFERSYLIHRHKPEGSDWQALTQFERELPASEHELELNLFYLNDLHNKLVIPDTSQGDTYVFAQMAHRIEKARQQSPDALTLFLSAGDDHTGEVYDELLGTTPDNFVISLAYHAYSQASMTAAVLGNHEFDRGSKILKSKIEQDAGFPLLSANLKRSAVLTQQHYAAAFIGDFAGARVGIIGLTSFEDTKTNLADDPELYITPQLEALQELAPELAPHVDLLIALTHIGYQTDAGTDDRAVARYLAELSVPALVVGGHSHTALYPDEQGQVDDAYIIQEVPIVQAGSWGRYLGELNIRVPVPSKPGRQAQFKANYLHATQMHVTEGNLVDTAFQQQHIAPVLAAFDNVLQEVIATAANDPALNTQNTLEKRYVGEMALANTIADAAAVRLSADIAAVNASGILAGLTPGSEVTFSDWFQVMPYADVIHILELTPKHLQLMIESNAQRLVRQDEVDQFDLTDFVSRGFLHFSNALRYEVSGNKVKNIKVHGKPLSEYPDRHRFKLALGDYIANGNQGWRGDIIGTGLPESVLGYDITQHATDNTGLLMRNEVTQYIREQGVIEVILDKRVVVD</sequence>
<comment type="caution">
    <text evidence="6">The sequence shown here is derived from an EMBL/GenBank/DDBJ whole genome shotgun (WGS) entry which is preliminary data.</text>
</comment>
<evidence type="ECO:0000259" key="4">
    <source>
        <dbReference type="Pfam" id="PF00149"/>
    </source>
</evidence>
<organism evidence="6 7">
    <name type="scientific">Aliidiomarina minuta</name>
    <dbReference type="NCBI Taxonomy" id="880057"/>
    <lineage>
        <taxon>Bacteria</taxon>
        <taxon>Pseudomonadati</taxon>
        <taxon>Pseudomonadota</taxon>
        <taxon>Gammaproteobacteria</taxon>
        <taxon>Alteromonadales</taxon>
        <taxon>Idiomarinaceae</taxon>
        <taxon>Aliidiomarina</taxon>
    </lineage>
</organism>
<dbReference type="InterPro" id="IPR004843">
    <property type="entry name" value="Calcineurin-like_PHP"/>
</dbReference>
<keyword evidence="2" id="KW-0547">Nucleotide-binding</keyword>
<dbReference type="Gene3D" id="3.60.21.10">
    <property type="match status" value="1"/>
</dbReference>
<comment type="similarity">
    <text evidence="2">Belongs to the 5'-nucleotidase family.</text>
</comment>
<dbReference type="SUPFAM" id="SSF55816">
    <property type="entry name" value="5'-nucleotidase (syn. UDP-sugar hydrolase), C-terminal domain"/>
    <property type="match status" value="1"/>
</dbReference>
<feature type="transmembrane region" description="Helical" evidence="3">
    <location>
        <begin position="41"/>
        <end position="57"/>
    </location>
</feature>
<dbReference type="AlphaFoldDB" id="A0A432W4B3"/>
<protein>
    <recommendedName>
        <fullName evidence="8">Bifunctional metallophosphatase/5'-nucleotidase</fullName>
    </recommendedName>
</protein>
<dbReference type="GO" id="GO:0009166">
    <property type="term" value="P:nucleotide catabolic process"/>
    <property type="evidence" value="ECO:0007669"/>
    <property type="project" value="InterPro"/>
</dbReference>
<evidence type="ECO:0008006" key="8">
    <source>
        <dbReference type="Google" id="ProtNLM"/>
    </source>
</evidence>
<feature type="domain" description="Calcineurin-like phosphoesterase" evidence="4">
    <location>
        <begin position="118"/>
        <end position="337"/>
    </location>
</feature>
<evidence type="ECO:0000259" key="5">
    <source>
        <dbReference type="Pfam" id="PF02872"/>
    </source>
</evidence>
<evidence type="ECO:0000313" key="6">
    <source>
        <dbReference type="EMBL" id="RUO24342.1"/>
    </source>
</evidence>
<dbReference type="PANTHER" id="PTHR11575">
    <property type="entry name" value="5'-NUCLEOTIDASE-RELATED"/>
    <property type="match status" value="1"/>
</dbReference>
<dbReference type="Proteomes" id="UP000288293">
    <property type="component" value="Unassembled WGS sequence"/>
</dbReference>
<evidence type="ECO:0000256" key="3">
    <source>
        <dbReference type="SAM" id="Phobius"/>
    </source>
</evidence>
<dbReference type="SUPFAM" id="SSF56300">
    <property type="entry name" value="Metallo-dependent phosphatases"/>
    <property type="match status" value="1"/>
</dbReference>
<keyword evidence="3" id="KW-0472">Membrane</keyword>
<dbReference type="OrthoDB" id="9803927at2"/>
<evidence type="ECO:0000256" key="1">
    <source>
        <dbReference type="ARBA" id="ARBA00022729"/>
    </source>
</evidence>
<dbReference type="InterPro" id="IPR008334">
    <property type="entry name" value="5'-Nucleotdase_C"/>
</dbReference>
<dbReference type="GO" id="GO:0016787">
    <property type="term" value="F:hydrolase activity"/>
    <property type="evidence" value="ECO:0007669"/>
    <property type="project" value="UniProtKB-KW"/>
</dbReference>
<dbReference type="Pfam" id="PF00149">
    <property type="entry name" value="Metallophos"/>
    <property type="match status" value="1"/>
</dbReference>
<reference evidence="6 7" key="1">
    <citation type="journal article" date="2011" name="Front. Microbiol.">
        <title>Genomic signatures of strain selection and enhancement in Bacillus atrophaeus var. globigii, a historical biowarfare simulant.</title>
        <authorList>
            <person name="Gibbons H.S."/>
            <person name="Broomall S.M."/>
            <person name="McNew L.A."/>
            <person name="Daligault H."/>
            <person name="Chapman C."/>
            <person name="Bruce D."/>
            <person name="Karavis M."/>
            <person name="Krepps M."/>
            <person name="McGregor P.A."/>
            <person name="Hong C."/>
            <person name="Park K.H."/>
            <person name="Akmal A."/>
            <person name="Feldman A."/>
            <person name="Lin J.S."/>
            <person name="Chang W.E."/>
            <person name="Higgs B.W."/>
            <person name="Demirev P."/>
            <person name="Lindquist J."/>
            <person name="Liem A."/>
            <person name="Fochler E."/>
            <person name="Read T.D."/>
            <person name="Tapia R."/>
            <person name="Johnson S."/>
            <person name="Bishop-Lilly K.A."/>
            <person name="Detter C."/>
            <person name="Han C."/>
            <person name="Sozhamannan S."/>
            <person name="Rosenzweig C.N."/>
            <person name="Skowronski E.W."/>
        </authorList>
    </citation>
    <scope>NUCLEOTIDE SEQUENCE [LARGE SCALE GENOMIC DNA]</scope>
    <source>
        <strain evidence="6 7">MLST1</strain>
    </source>
</reference>
<dbReference type="InterPro" id="IPR029052">
    <property type="entry name" value="Metallo-depent_PP-like"/>
</dbReference>
<evidence type="ECO:0000313" key="7">
    <source>
        <dbReference type="Proteomes" id="UP000288293"/>
    </source>
</evidence>
<dbReference type="EMBL" id="PIPL01000002">
    <property type="protein sequence ID" value="RUO24342.1"/>
    <property type="molecule type" value="Genomic_DNA"/>
</dbReference>
<keyword evidence="3" id="KW-0812">Transmembrane</keyword>
<dbReference type="PRINTS" id="PR01607">
    <property type="entry name" value="APYRASEFAMLY"/>
</dbReference>
<accession>A0A432W4B3</accession>
<dbReference type="GO" id="GO:0000166">
    <property type="term" value="F:nucleotide binding"/>
    <property type="evidence" value="ECO:0007669"/>
    <property type="project" value="UniProtKB-KW"/>
</dbReference>
<evidence type="ECO:0000256" key="2">
    <source>
        <dbReference type="RuleBase" id="RU362119"/>
    </source>
</evidence>
<gene>
    <name evidence="6" type="ORF">CWE09_10730</name>
</gene>